<name>A0A5C4V8V4_9ACTN</name>
<comment type="caution">
    <text evidence="1">The sequence shown here is derived from an EMBL/GenBank/DDBJ whole genome shotgun (WGS) entry which is preliminary data.</text>
</comment>
<evidence type="ECO:0000313" key="1">
    <source>
        <dbReference type="EMBL" id="KAB8186928.1"/>
    </source>
</evidence>
<dbReference type="RefSeq" id="WP_139637592.1">
    <property type="nucleotide sequence ID" value="NZ_VDLX02000028.1"/>
</dbReference>
<dbReference type="OrthoDB" id="9931986at2"/>
<dbReference type="Proteomes" id="UP000312512">
    <property type="component" value="Unassembled WGS sequence"/>
</dbReference>
<protein>
    <submittedName>
        <fullName evidence="1">Uncharacterized protein</fullName>
    </submittedName>
</protein>
<dbReference type="AlphaFoldDB" id="A0A5C4V8V4"/>
<gene>
    <name evidence="1" type="ORF">FH608_046420</name>
</gene>
<proteinExistence type="predicted"/>
<reference evidence="1 2" key="1">
    <citation type="submission" date="2019-10" db="EMBL/GenBank/DDBJ databases">
        <title>Nonomuraea sp. nov., isolated from Phyllanthus amarus.</title>
        <authorList>
            <person name="Klykleung N."/>
            <person name="Tanasupawat S."/>
        </authorList>
    </citation>
    <scope>NUCLEOTIDE SEQUENCE [LARGE SCALE GENOMIC DNA]</scope>
    <source>
        <strain evidence="1 2">PA1-10</strain>
    </source>
</reference>
<sequence length="109" mass="12112">MSDPMAPLDAAYAEVQRAEKLAEEIVNGAWLEFGRAIREARASGVKQADIARHFEREPEHIRRIQEDADVVDGIKPPPARKTRPVAHVTLRDLEAAGFRLTDSPEPSDS</sequence>
<organism evidence="1 2">
    <name type="scientific">Nonomuraea phyllanthi</name>
    <dbReference type="NCBI Taxonomy" id="2219224"/>
    <lineage>
        <taxon>Bacteria</taxon>
        <taxon>Bacillati</taxon>
        <taxon>Actinomycetota</taxon>
        <taxon>Actinomycetes</taxon>
        <taxon>Streptosporangiales</taxon>
        <taxon>Streptosporangiaceae</taxon>
        <taxon>Nonomuraea</taxon>
    </lineage>
</organism>
<evidence type="ECO:0000313" key="2">
    <source>
        <dbReference type="Proteomes" id="UP000312512"/>
    </source>
</evidence>
<dbReference type="EMBL" id="VDLX02000028">
    <property type="protein sequence ID" value="KAB8186928.1"/>
    <property type="molecule type" value="Genomic_DNA"/>
</dbReference>
<keyword evidence="2" id="KW-1185">Reference proteome</keyword>
<accession>A0A5C4V8V4</accession>